<feature type="domain" description="Protein kinase" evidence="11">
    <location>
        <begin position="1064"/>
        <end position="1321"/>
    </location>
</feature>
<organism evidence="13 14">
    <name type="scientific">Haloglomus irregulare</name>
    <dbReference type="NCBI Taxonomy" id="2234134"/>
    <lineage>
        <taxon>Archaea</taxon>
        <taxon>Methanobacteriati</taxon>
        <taxon>Methanobacteriota</taxon>
        <taxon>Stenosarchaea group</taxon>
        <taxon>Halobacteria</taxon>
        <taxon>Halobacteriales</taxon>
        <taxon>Natronomonadaceae</taxon>
        <taxon>Haloglomus</taxon>
    </lineage>
</organism>
<dbReference type="PROSITE" id="PS50011">
    <property type="entry name" value="PROTEIN_KINASE_DOM"/>
    <property type="match status" value="1"/>
</dbReference>
<dbReference type="GO" id="GO:0016787">
    <property type="term" value="F:hydrolase activity"/>
    <property type="evidence" value="ECO:0007669"/>
    <property type="project" value="UniProtKB-UniRule"/>
</dbReference>
<protein>
    <recommendedName>
        <fullName evidence="7">DNA 3'-5' helicase</fullName>
        <ecNumber evidence="7">5.6.2.4</ecNumber>
    </recommendedName>
</protein>
<dbReference type="GO" id="GO:0005524">
    <property type="term" value="F:ATP binding"/>
    <property type="evidence" value="ECO:0007669"/>
    <property type="project" value="UniProtKB-UniRule"/>
</dbReference>
<dbReference type="Pfam" id="PF13361">
    <property type="entry name" value="UvrD_C"/>
    <property type="match status" value="1"/>
</dbReference>
<comment type="caution">
    <text evidence="13">The sequence shown here is derived from an EMBL/GenBank/DDBJ whole genome shotgun (WGS) entry which is preliminary data.</text>
</comment>
<dbReference type="PROSITE" id="PS00108">
    <property type="entry name" value="PROTEIN_KINASE_ST"/>
    <property type="match status" value="1"/>
</dbReference>
<feature type="binding site" evidence="9">
    <location>
        <begin position="262"/>
        <end position="269"/>
    </location>
    <ligand>
        <name>ATP</name>
        <dbReference type="ChEBI" id="CHEBI:30616"/>
    </ligand>
</feature>
<dbReference type="CDD" id="cd14014">
    <property type="entry name" value="STKc_PknB_like"/>
    <property type="match status" value="1"/>
</dbReference>
<comment type="catalytic activity">
    <reaction evidence="6">
        <text>Couples ATP hydrolysis with the unwinding of duplex DNA by translocating in the 3'-5' direction.</text>
        <dbReference type="EC" id="5.6.2.4"/>
    </reaction>
</comment>
<evidence type="ECO:0000313" key="14">
    <source>
        <dbReference type="Proteomes" id="UP000319894"/>
    </source>
</evidence>
<dbReference type="PROSITE" id="PS51198">
    <property type="entry name" value="UVRD_HELICASE_ATP_BIND"/>
    <property type="match status" value="1"/>
</dbReference>
<evidence type="ECO:0000256" key="1">
    <source>
        <dbReference type="ARBA" id="ARBA00022741"/>
    </source>
</evidence>
<dbReference type="InterPro" id="IPR000719">
    <property type="entry name" value="Prot_kinase_dom"/>
</dbReference>
<dbReference type="Gene3D" id="3.40.50.300">
    <property type="entry name" value="P-loop containing nucleotide triphosphate hydrolases"/>
    <property type="match status" value="3"/>
</dbReference>
<gene>
    <name evidence="13" type="ORF">DP107_18670</name>
</gene>
<evidence type="ECO:0000259" key="12">
    <source>
        <dbReference type="PROSITE" id="PS51198"/>
    </source>
</evidence>
<keyword evidence="4 9" id="KW-0067">ATP-binding</keyword>
<evidence type="ECO:0000313" key="13">
    <source>
        <dbReference type="EMBL" id="TSD08694.1"/>
    </source>
</evidence>
<dbReference type="SUPFAM" id="SSF50249">
    <property type="entry name" value="Nucleic acid-binding proteins"/>
    <property type="match status" value="1"/>
</dbReference>
<accession>A0A554MU80</accession>
<dbReference type="SMART" id="SM00220">
    <property type="entry name" value="S_TKc"/>
    <property type="match status" value="1"/>
</dbReference>
<feature type="compositionally biased region" description="Low complexity" evidence="10">
    <location>
        <begin position="1043"/>
        <end position="1053"/>
    </location>
</feature>
<dbReference type="Proteomes" id="UP000319894">
    <property type="component" value="Unassembled WGS sequence"/>
</dbReference>
<dbReference type="InterPro" id="IPR008271">
    <property type="entry name" value="Ser/Thr_kinase_AS"/>
</dbReference>
<dbReference type="InterPro" id="IPR000212">
    <property type="entry name" value="DNA_helicase_UvrD/REP"/>
</dbReference>
<dbReference type="Gene3D" id="3.30.200.20">
    <property type="entry name" value="Phosphorylase Kinase, domain 1"/>
    <property type="match status" value="1"/>
</dbReference>
<evidence type="ECO:0000256" key="4">
    <source>
        <dbReference type="ARBA" id="ARBA00022840"/>
    </source>
</evidence>
<evidence type="ECO:0000256" key="9">
    <source>
        <dbReference type="PROSITE-ProRule" id="PRU00560"/>
    </source>
</evidence>
<dbReference type="Pfam" id="PF00069">
    <property type="entry name" value="Pkinase"/>
    <property type="match status" value="1"/>
</dbReference>
<feature type="region of interest" description="Disordered" evidence="10">
    <location>
        <begin position="1015"/>
        <end position="1053"/>
    </location>
</feature>
<dbReference type="EMBL" id="QMDX01000029">
    <property type="protein sequence ID" value="TSD08694.1"/>
    <property type="molecule type" value="Genomic_DNA"/>
</dbReference>
<name>A0A554MU80_9EURY</name>
<dbReference type="InterPro" id="IPR014016">
    <property type="entry name" value="UvrD-like_ATP-bd"/>
</dbReference>
<evidence type="ECO:0000256" key="6">
    <source>
        <dbReference type="ARBA" id="ARBA00034617"/>
    </source>
</evidence>
<evidence type="ECO:0000256" key="8">
    <source>
        <dbReference type="ARBA" id="ARBA00048988"/>
    </source>
</evidence>
<feature type="domain" description="UvrD-like helicase ATP-binding" evidence="12">
    <location>
        <begin position="241"/>
        <end position="701"/>
    </location>
</feature>
<keyword evidence="1 9" id="KW-0547">Nucleotide-binding</keyword>
<dbReference type="InterPro" id="IPR012340">
    <property type="entry name" value="NA-bd_OB-fold"/>
</dbReference>
<sequence length="1322" mass="149525">MRTYDELEAQIEAQQSSLVFSLKQFLFGYEGIDTEEVASERERVKSRFRAICEETRTVVDHVEDAIETPQETGETLPETLEIGATDLEERSEEIASLRSADAKYLRSDEHEALSSLSSTAANLATYVRAKRKFDDELAKVTPHLESLFEDAAPYLEYDAYLTAPDEQRLEQSIPAARDALNSLRGTVDIDALASGDRNRIERLEDRVDTVTDMLDEYNEAFVRRQRTEYEPLFTDIDDAGHSLNPAQQRAIVRNGYYNQVVAGAGTGKTFALIYRVAYLVQTGVDASRIVALTYTTEAATEMETRLETEFGITNVEVRTIHAFAYQIAQETGDRTRSVAQSRDKYNLIKNVLEKEEGSDSEFAEHYVRFLYHYDDDFLDEADFHEKTDYVAERRDRTYETLGGEEVASEAEKVIADFLFTHNITYRYEAIAEWAATAEGQPYRPDFYLPDYDIYIEHWGLDENGEVAPWFSQSSDEYFEKLRWVREEFQRGESELIGTYEFEHESGRLERALEHRLEAAGVDLGRMSFDEFVDDVFEYNEKRGDIEDSFKQFVENAKTFDVAPDEIPDRLDRSKPRQYHFGHCGREMLEQYDAYLQRNELLDFDDMIYDAIEAIEVDPASFQDRYDHILVDEFQDVAMSQIRLVRPFVGPDAGTRLFCVGDDWQSIYSFQGSQVEYFVNFGDHFGPPAPVVTRLTANYRCPKSVIEASNDLISNNEAQIKKIVEAQNSRDTTPVLHTLDGYRNREYERRVGTYAADLVEGFVDEGSDPSEVMVLCRYDGGAAYLDELKAELKHRDLPYDGKDDIFRPPDMPDEHEDDFDPEAGISAFSVHQAKGREAKHVVLLHAATGPMGFPPDDRDDDLIAPVQDVPTNTTAEERRLFYVALTRATDNLHVMTRAGKQSPFVTEIESFFEERTSLIASGEEGDRVSVTAQVERLWENTHETQQQAGVLEDRTGTSKFVSWKSDDPPEVVADMWYKFEGLRVNEYNGEQQLVIDDSSHVVALFNEQPPRTIIGEADTDTREANALSDDSTGTDEAHPSRVDTGGTPPAIPGAPAVDVSYDGLEKGSDPIGRGGEAVVYAARLNTESGEQYLAIKEPDQRDTVRAETVERFLDEADTWAALADHDYVVDIVGSGSQPLPWIAMEYMDGGDLQSRLGSLPFDQAVWTMLSITKAIRYAHNRGVRHYDLKPQNVLFRSTEGGYWDVPKIADWGLAERALRSGTPNDGMTPASAAPEQLFEEYGEPDHQTDIYQLGLLCYELFTGEHPYDGDQTKVCSVPLPPPGEVRPSVPDAVDTVIDGALAVDPADRYEDVLDFRRALESLQ</sequence>
<dbReference type="SUPFAM" id="SSF56112">
    <property type="entry name" value="Protein kinase-like (PK-like)"/>
    <property type="match status" value="1"/>
</dbReference>
<keyword evidence="14" id="KW-1185">Reference proteome</keyword>
<dbReference type="GO" id="GO:0004672">
    <property type="term" value="F:protein kinase activity"/>
    <property type="evidence" value="ECO:0007669"/>
    <property type="project" value="InterPro"/>
</dbReference>
<dbReference type="InterPro" id="IPR027417">
    <property type="entry name" value="P-loop_NTPase"/>
</dbReference>
<evidence type="ECO:0000259" key="11">
    <source>
        <dbReference type="PROSITE" id="PS50011"/>
    </source>
</evidence>
<dbReference type="GO" id="GO:0003677">
    <property type="term" value="F:DNA binding"/>
    <property type="evidence" value="ECO:0007669"/>
    <property type="project" value="InterPro"/>
</dbReference>
<evidence type="ECO:0000256" key="5">
    <source>
        <dbReference type="ARBA" id="ARBA00023235"/>
    </source>
</evidence>
<dbReference type="GO" id="GO:0000725">
    <property type="term" value="P:recombinational repair"/>
    <property type="evidence" value="ECO:0007669"/>
    <property type="project" value="TreeGrafter"/>
</dbReference>
<evidence type="ECO:0000256" key="10">
    <source>
        <dbReference type="SAM" id="MobiDB-lite"/>
    </source>
</evidence>
<comment type="catalytic activity">
    <reaction evidence="8">
        <text>ATP + H2O = ADP + phosphate + H(+)</text>
        <dbReference type="Rhea" id="RHEA:13065"/>
        <dbReference type="ChEBI" id="CHEBI:15377"/>
        <dbReference type="ChEBI" id="CHEBI:15378"/>
        <dbReference type="ChEBI" id="CHEBI:30616"/>
        <dbReference type="ChEBI" id="CHEBI:43474"/>
        <dbReference type="ChEBI" id="CHEBI:456216"/>
        <dbReference type="EC" id="5.6.2.4"/>
    </reaction>
</comment>
<keyword evidence="2 9" id="KW-0378">Hydrolase</keyword>
<reference evidence="13 14" key="1">
    <citation type="submission" date="2018-06" db="EMBL/GenBank/DDBJ databases">
        <title>Natronomonas sp. F16-60 a new haloarchaeon isolated from a solar saltern of Isla Cristina, Huelva, Spain.</title>
        <authorList>
            <person name="Duran-Viseras A."/>
            <person name="Sanchez-Porro C."/>
            <person name="Ventosa A."/>
        </authorList>
    </citation>
    <scope>NUCLEOTIDE SEQUENCE [LARGE SCALE GENOMIC DNA]</scope>
    <source>
        <strain evidence="13 14">F16-60</strain>
    </source>
</reference>
<dbReference type="InterPro" id="IPR011009">
    <property type="entry name" value="Kinase-like_dom_sf"/>
</dbReference>
<dbReference type="Pfam" id="PF00580">
    <property type="entry name" value="UvrD-helicase"/>
    <property type="match status" value="2"/>
</dbReference>
<dbReference type="PANTHER" id="PTHR11070">
    <property type="entry name" value="UVRD / RECB / PCRA DNA HELICASE FAMILY MEMBER"/>
    <property type="match status" value="1"/>
</dbReference>
<keyword evidence="3 9" id="KW-0347">Helicase</keyword>
<proteinExistence type="predicted"/>
<dbReference type="InterPro" id="IPR014017">
    <property type="entry name" value="DNA_helicase_UvrD-like_C"/>
</dbReference>
<dbReference type="RefSeq" id="WP_144263611.1">
    <property type="nucleotide sequence ID" value="NZ_QMDX01000029.1"/>
</dbReference>
<evidence type="ECO:0000256" key="7">
    <source>
        <dbReference type="ARBA" id="ARBA00034808"/>
    </source>
</evidence>
<dbReference type="SUPFAM" id="SSF52540">
    <property type="entry name" value="P-loop containing nucleoside triphosphate hydrolases"/>
    <property type="match status" value="1"/>
</dbReference>
<dbReference type="OrthoDB" id="203178at2157"/>
<dbReference type="Gene3D" id="2.40.50.140">
    <property type="entry name" value="Nucleic acid-binding proteins"/>
    <property type="match status" value="1"/>
</dbReference>
<dbReference type="GO" id="GO:0043138">
    <property type="term" value="F:3'-5' DNA helicase activity"/>
    <property type="evidence" value="ECO:0007669"/>
    <property type="project" value="UniProtKB-EC"/>
</dbReference>
<dbReference type="EC" id="5.6.2.4" evidence="7"/>
<evidence type="ECO:0000256" key="2">
    <source>
        <dbReference type="ARBA" id="ARBA00022801"/>
    </source>
</evidence>
<dbReference type="Gene3D" id="1.10.510.10">
    <property type="entry name" value="Transferase(Phosphotransferase) domain 1"/>
    <property type="match status" value="1"/>
</dbReference>
<dbReference type="InParanoid" id="A0A554MU80"/>
<dbReference type="PANTHER" id="PTHR11070:SF63">
    <property type="entry name" value="DNA HELICASE IV"/>
    <property type="match status" value="1"/>
</dbReference>
<keyword evidence="5" id="KW-0413">Isomerase</keyword>
<evidence type="ECO:0000256" key="3">
    <source>
        <dbReference type="ARBA" id="ARBA00022806"/>
    </source>
</evidence>